<comment type="caution">
    <text evidence="2">The sequence shown here is derived from an EMBL/GenBank/DDBJ whole genome shotgun (WGS) entry which is preliminary data.</text>
</comment>
<dbReference type="InterPro" id="IPR017517">
    <property type="entry name" value="Maleyloyr_isom"/>
</dbReference>
<gene>
    <name evidence="2" type="ORF">BAY60_11510</name>
</gene>
<dbReference type="Pfam" id="PF11716">
    <property type="entry name" value="MDMPI_N"/>
    <property type="match status" value="1"/>
</dbReference>
<dbReference type="Proteomes" id="UP000249915">
    <property type="component" value="Unassembled WGS sequence"/>
</dbReference>
<dbReference type="AlphaFoldDB" id="A0A2V4B2V1"/>
<dbReference type="NCBIfam" id="TIGR03083">
    <property type="entry name" value="maleylpyruvate isomerase family mycothiol-dependent enzyme"/>
    <property type="match status" value="1"/>
</dbReference>
<proteinExistence type="predicted"/>
<dbReference type="InterPro" id="IPR024344">
    <property type="entry name" value="MDMPI_metal-binding"/>
</dbReference>
<protein>
    <recommendedName>
        <fullName evidence="1">Mycothiol-dependent maleylpyruvate isomerase metal-binding domain-containing protein</fullName>
    </recommendedName>
</protein>
<name>A0A2V4B2V1_9PSEU</name>
<dbReference type="GO" id="GO:0046872">
    <property type="term" value="F:metal ion binding"/>
    <property type="evidence" value="ECO:0007669"/>
    <property type="project" value="InterPro"/>
</dbReference>
<keyword evidence="3" id="KW-1185">Reference proteome</keyword>
<dbReference type="EMBL" id="MASW01000002">
    <property type="protein sequence ID" value="PXY28322.1"/>
    <property type="molecule type" value="Genomic_DNA"/>
</dbReference>
<feature type="domain" description="Mycothiol-dependent maleylpyruvate isomerase metal-binding" evidence="1">
    <location>
        <begin position="2"/>
        <end position="98"/>
    </location>
</feature>
<accession>A0A2V4B2V1</accession>
<evidence type="ECO:0000313" key="3">
    <source>
        <dbReference type="Proteomes" id="UP000249915"/>
    </source>
</evidence>
<evidence type="ECO:0000313" key="2">
    <source>
        <dbReference type="EMBL" id="PXY28322.1"/>
    </source>
</evidence>
<sequence length="169" mass="18512">MEWTTRQVVAHIANTLLWYAFDFAAGDTELSTADVAVRDDAEPAELVRTVSASVRLLAALVQTAEGDRRGWHPRGRADASGFAAMACDELLVHTDDVARAAGVPFAPPPELAEATLRRLFPWAPADGEPWPNLLWANGRIALPDRPRLETWTWHCAPLSEWEPSDSGCA</sequence>
<evidence type="ECO:0000259" key="1">
    <source>
        <dbReference type="Pfam" id="PF11716"/>
    </source>
</evidence>
<organism evidence="2 3">
    <name type="scientific">Prauserella muralis</name>
    <dbReference type="NCBI Taxonomy" id="588067"/>
    <lineage>
        <taxon>Bacteria</taxon>
        <taxon>Bacillati</taxon>
        <taxon>Actinomycetota</taxon>
        <taxon>Actinomycetes</taxon>
        <taxon>Pseudonocardiales</taxon>
        <taxon>Pseudonocardiaceae</taxon>
        <taxon>Prauserella</taxon>
    </lineage>
</organism>
<reference evidence="2 3" key="1">
    <citation type="submission" date="2016-07" db="EMBL/GenBank/DDBJ databases">
        <title>Draft genome sequence of Prauserella muralis DSM 45305, isolated from a mould-covered wall in an indoor environment.</title>
        <authorList>
            <person name="Ruckert C."/>
            <person name="Albersmeier A."/>
            <person name="Jiang C.-L."/>
            <person name="Jiang Y."/>
            <person name="Kalinowski J."/>
            <person name="Schneider O."/>
            <person name="Winkler A."/>
            <person name="Zotchev S.B."/>
        </authorList>
    </citation>
    <scope>NUCLEOTIDE SEQUENCE [LARGE SCALE GENOMIC DNA]</scope>
    <source>
        <strain evidence="2 3">DSM 45305</strain>
    </source>
</reference>
<dbReference type="SUPFAM" id="SSF109854">
    <property type="entry name" value="DinB/YfiT-like putative metalloenzymes"/>
    <property type="match status" value="1"/>
</dbReference>
<dbReference type="InterPro" id="IPR034660">
    <property type="entry name" value="DinB/YfiT-like"/>
</dbReference>